<proteinExistence type="predicted"/>
<accession>A0A392R2N2</accession>
<comment type="caution">
    <text evidence="1">The sequence shown here is derived from an EMBL/GenBank/DDBJ whole genome shotgun (WGS) entry which is preliminary data.</text>
</comment>
<feature type="non-terminal residue" evidence="1">
    <location>
        <position position="1"/>
    </location>
</feature>
<sequence>TFCNLGVTGLVCTELENKGFEIQI</sequence>
<dbReference type="Proteomes" id="UP000265520">
    <property type="component" value="Unassembled WGS sequence"/>
</dbReference>
<organism evidence="1 2">
    <name type="scientific">Trifolium medium</name>
    <dbReference type="NCBI Taxonomy" id="97028"/>
    <lineage>
        <taxon>Eukaryota</taxon>
        <taxon>Viridiplantae</taxon>
        <taxon>Streptophyta</taxon>
        <taxon>Embryophyta</taxon>
        <taxon>Tracheophyta</taxon>
        <taxon>Spermatophyta</taxon>
        <taxon>Magnoliopsida</taxon>
        <taxon>eudicotyledons</taxon>
        <taxon>Gunneridae</taxon>
        <taxon>Pentapetalae</taxon>
        <taxon>rosids</taxon>
        <taxon>fabids</taxon>
        <taxon>Fabales</taxon>
        <taxon>Fabaceae</taxon>
        <taxon>Papilionoideae</taxon>
        <taxon>50 kb inversion clade</taxon>
        <taxon>NPAAA clade</taxon>
        <taxon>Hologalegina</taxon>
        <taxon>IRL clade</taxon>
        <taxon>Trifolieae</taxon>
        <taxon>Trifolium</taxon>
    </lineage>
</organism>
<evidence type="ECO:0000313" key="2">
    <source>
        <dbReference type="Proteomes" id="UP000265520"/>
    </source>
</evidence>
<evidence type="ECO:0000313" key="1">
    <source>
        <dbReference type="EMBL" id="MCI30096.1"/>
    </source>
</evidence>
<reference evidence="1 2" key="1">
    <citation type="journal article" date="2018" name="Front. Plant Sci.">
        <title>Red Clover (Trifolium pratense) and Zigzag Clover (T. medium) - A Picture of Genomic Similarities and Differences.</title>
        <authorList>
            <person name="Dluhosova J."/>
            <person name="Istvanek J."/>
            <person name="Nedelnik J."/>
            <person name="Repkova J."/>
        </authorList>
    </citation>
    <scope>NUCLEOTIDE SEQUENCE [LARGE SCALE GENOMIC DNA]</scope>
    <source>
        <strain evidence="2">cv. 10/8</strain>
        <tissue evidence="1">Leaf</tissue>
    </source>
</reference>
<protein>
    <submittedName>
        <fullName evidence="1">Uncharacterized protein</fullName>
    </submittedName>
</protein>
<dbReference type="EMBL" id="LXQA010177043">
    <property type="protein sequence ID" value="MCI30096.1"/>
    <property type="molecule type" value="Genomic_DNA"/>
</dbReference>
<keyword evidence="2" id="KW-1185">Reference proteome</keyword>
<dbReference type="AlphaFoldDB" id="A0A392R2N2"/>
<name>A0A392R2N2_9FABA</name>